<evidence type="ECO:0000256" key="1">
    <source>
        <dbReference type="ARBA" id="ARBA00005437"/>
    </source>
</evidence>
<dbReference type="STRING" id="157652.A0A371FMS9"/>
<organism evidence="2 3">
    <name type="scientific">Mucuna pruriens</name>
    <name type="common">Velvet bean</name>
    <name type="synonym">Dolichos pruriens</name>
    <dbReference type="NCBI Taxonomy" id="157652"/>
    <lineage>
        <taxon>Eukaryota</taxon>
        <taxon>Viridiplantae</taxon>
        <taxon>Streptophyta</taxon>
        <taxon>Embryophyta</taxon>
        <taxon>Tracheophyta</taxon>
        <taxon>Spermatophyta</taxon>
        <taxon>Magnoliopsida</taxon>
        <taxon>eudicotyledons</taxon>
        <taxon>Gunneridae</taxon>
        <taxon>Pentapetalae</taxon>
        <taxon>rosids</taxon>
        <taxon>fabids</taxon>
        <taxon>Fabales</taxon>
        <taxon>Fabaceae</taxon>
        <taxon>Papilionoideae</taxon>
        <taxon>50 kb inversion clade</taxon>
        <taxon>NPAAA clade</taxon>
        <taxon>indigoferoid/millettioid clade</taxon>
        <taxon>Phaseoleae</taxon>
        <taxon>Mucuna</taxon>
    </lineage>
</organism>
<comment type="caution">
    <text evidence="2">The sequence shown here is derived from an EMBL/GenBank/DDBJ whole genome shotgun (WGS) entry which is preliminary data.</text>
</comment>
<feature type="non-terminal residue" evidence="2">
    <location>
        <position position="1"/>
    </location>
</feature>
<dbReference type="InterPro" id="IPR025659">
    <property type="entry name" value="Tubby-like_C"/>
</dbReference>
<dbReference type="EMBL" id="QJKJ01008556">
    <property type="protein sequence ID" value="RDX79383.1"/>
    <property type="molecule type" value="Genomic_DNA"/>
</dbReference>
<accession>A0A371FMS9</accession>
<sequence length="200" mass="22127">MANLFPVISTSYCAPNSVNLQINTENGDTFDINGNRLFYVKDTLFTLHNRRVLCDDKGNPIVTLYNKNMTSHGRCKVFRGKGNDASELLFSVKKSPKKCGMIKLGVFLAKNEDESMCDFRVIIRQNKSSCAVYAAESPTVVAQMENNWGFNVWVNPNVDYAFIVALLIIINEMVDEDDSTNLVTETVKALAVGVGSGLAI</sequence>
<dbReference type="Proteomes" id="UP000257109">
    <property type="component" value="Unassembled WGS sequence"/>
</dbReference>
<proteinExistence type="inferred from homology"/>
<dbReference type="PANTHER" id="PTHR31087:SF58">
    <property type="entry name" value="OS07G0230700 PROTEIN"/>
    <property type="match status" value="1"/>
</dbReference>
<dbReference type="Gene3D" id="2.40.160.200">
    <property type="entry name" value="LURP1-related"/>
    <property type="match status" value="1"/>
</dbReference>
<keyword evidence="3" id="KW-1185">Reference proteome</keyword>
<dbReference type="OrthoDB" id="1416252at2759"/>
<name>A0A371FMS9_MUCPR</name>
<dbReference type="SUPFAM" id="SSF54518">
    <property type="entry name" value="Tubby C-terminal domain-like"/>
    <property type="match status" value="1"/>
</dbReference>
<gene>
    <name evidence="2" type="ORF">CR513_40203</name>
</gene>
<reference evidence="2" key="1">
    <citation type="submission" date="2018-05" db="EMBL/GenBank/DDBJ databases">
        <title>Draft genome of Mucuna pruriens seed.</title>
        <authorList>
            <person name="Nnadi N.E."/>
            <person name="Vos R."/>
            <person name="Hasami M.H."/>
            <person name="Devisetty U.K."/>
            <person name="Aguiy J.C."/>
        </authorList>
    </citation>
    <scope>NUCLEOTIDE SEQUENCE [LARGE SCALE GENOMIC DNA]</scope>
    <source>
        <strain evidence="2">JCA_2017</strain>
    </source>
</reference>
<protein>
    <submittedName>
        <fullName evidence="2">Protein LURP-one-related 15</fullName>
    </submittedName>
</protein>
<comment type="similarity">
    <text evidence="1">Belongs to the LOR family.</text>
</comment>
<dbReference type="PANTHER" id="PTHR31087">
    <property type="match status" value="1"/>
</dbReference>
<dbReference type="InterPro" id="IPR038595">
    <property type="entry name" value="LOR_sf"/>
</dbReference>
<evidence type="ECO:0000313" key="3">
    <source>
        <dbReference type="Proteomes" id="UP000257109"/>
    </source>
</evidence>
<dbReference type="AlphaFoldDB" id="A0A371FMS9"/>
<dbReference type="Pfam" id="PF04525">
    <property type="entry name" value="LOR"/>
    <property type="match status" value="1"/>
</dbReference>
<evidence type="ECO:0000313" key="2">
    <source>
        <dbReference type="EMBL" id="RDX79383.1"/>
    </source>
</evidence>
<dbReference type="InterPro" id="IPR007612">
    <property type="entry name" value="LOR"/>
</dbReference>